<comment type="caution">
    <text evidence="2">The sequence shown here is derived from an EMBL/GenBank/DDBJ whole genome shotgun (WGS) entry which is preliminary data.</text>
</comment>
<evidence type="ECO:0000259" key="1">
    <source>
        <dbReference type="Pfam" id="PF03061"/>
    </source>
</evidence>
<dbReference type="Pfam" id="PF03061">
    <property type="entry name" value="4HBT"/>
    <property type="match status" value="1"/>
</dbReference>
<reference evidence="3" key="1">
    <citation type="journal article" date="2019" name="Int. J. Syst. Evol. Microbiol.">
        <title>The Global Catalogue of Microorganisms (GCM) 10K type strain sequencing project: providing services to taxonomists for standard genome sequencing and annotation.</title>
        <authorList>
            <consortium name="The Broad Institute Genomics Platform"/>
            <consortium name="The Broad Institute Genome Sequencing Center for Infectious Disease"/>
            <person name="Wu L."/>
            <person name="Ma J."/>
        </authorList>
    </citation>
    <scope>NUCLEOTIDE SEQUENCE [LARGE SCALE GENOMIC DNA]</scope>
    <source>
        <strain evidence="3">CCM 320</strain>
    </source>
</reference>
<protein>
    <submittedName>
        <fullName evidence="2">Hotdog domain-containing protein</fullName>
    </submittedName>
</protein>
<dbReference type="Proteomes" id="UP001595625">
    <property type="component" value="Unassembled WGS sequence"/>
</dbReference>
<dbReference type="RefSeq" id="WP_117313312.1">
    <property type="nucleotide sequence ID" value="NZ_CANMQG010000004.1"/>
</dbReference>
<evidence type="ECO:0000313" key="3">
    <source>
        <dbReference type="Proteomes" id="UP001595625"/>
    </source>
</evidence>
<dbReference type="PANTHER" id="PTHR43664">
    <property type="entry name" value="MONOAMINE OXIDASE-RELATED"/>
    <property type="match status" value="1"/>
</dbReference>
<dbReference type="InterPro" id="IPR052342">
    <property type="entry name" value="MCH/BMMD"/>
</dbReference>
<gene>
    <name evidence="2" type="ORF">ACFOEJ_03030</name>
</gene>
<dbReference type="InterPro" id="IPR006683">
    <property type="entry name" value="Thioestr_dom"/>
</dbReference>
<organism evidence="2 3">
    <name type="scientific">Planomicrobium okeanokoites</name>
    <name type="common">Planococcus okeanokoites</name>
    <name type="synonym">Flavobacterium okeanokoites</name>
    <dbReference type="NCBI Taxonomy" id="244"/>
    <lineage>
        <taxon>Bacteria</taxon>
        <taxon>Bacillati</taxon>
        <taxon>Bacillota</taxon>
        <taxon>Bacilli</taxon>
        <taxon>Bacillales</taxon>
        <taxon>Caryophanaceae</taxon>
        <taxon>Planomicrobium</taxon>
    </lineage>
</organism>
<evidence type="ECO:0000313" key="2">
    <source>
        <dbReference type="EMBL" id="MFC3210045.1"/>
    </source>
</evidence>
<feature type="domain" description="Thioesterase" evidence="1">
    <location>
        <begin position="57"/>
        <end position="94"/>
    </location>
</feature>
<name>A0ABV7KKU0_PLAOK</name>
<accession>A0ABV7KKU0</accession>
<dbReference type="Gene3D" id="3.10.129.10">
    <property type="entry name" value="Hotdog Thioesterase"/>
    <property type="match status" value="1"/>
</dbReference>
<dbReference type="InterPro" id="IPR029069">
    <property type="entry name" value="HotDog_dom_sf"/>
</dbReference>
<keyword evidence="3" id="KW-1185">Reference proteome</keyword>
<dbReference type="PANTHER" id="PTHR43664:SF1">
    <property type="entry name" value="BETA-METHYLMALYL-COA DEHYDRATASE"/>
    <property type="match status" value="1"/>
</dbReference>
<dbReference type="EMBL" id="JBHRUJ010000004">
    <property type="protein sequence ID" value="MFC3210045.1"/>
    <property type="molecule type" value="Genomic_DNA"/>
</dbReference>
<dbReference type="SUPFAM" id="SSF54637">
    <property type="entry name" value="Thioesterase/thiol ester dehydrase-isomerase"/>
    <property type="match status" value="1"/>
</dbReference>
<sequence length="134" mass="14998">MMLKAGETVLFERTFTKEDVEIFTKVSNDEGEHHLVPDELGRLVVHGLLTATIPSKVGGDHSVLARTMNFEFLRPVFTGDTIFCEVLIEHYGKREDGRFAIKASFRCRNQSGKEVLLGNFAGIILKEKEESAGQ</sequence>
<proteinExistence type="predicted"/>